<dbReference type="NCBIfam" id="TIGR04183">
    <property type="entry name" value="Por_Secre_tail"/>
    <property type="match status" value="1"/>
</dbReference>
<name>A0A7X8SL21_9BACT</name>
<dbReference type="AlphaFoldDB" id="A0A7X8SL21"/>
<dbReference type="EMBL" id="JABAIL010000004">
    <property type="protein sequence ID" value="NLR92214.1"/>
    <property type="molecule type" value="Genomic_DNA"/>
</dbReference>
<gene>
    <name evidence="1" type="ORF">HGP29_13385</name>
</gene>
<organism evidence="1 2">
    <name type="scientific">Flammeovirga agarivorans</name>
    <dbReference type="NCBI Taxonomy" id="2726742"/>
    <lineage>
        <taxon>Bacteria</taxon>
        <taxon>Pseudomonadati</taxon>
        <taxon>Bacteroidota</taxon>
        <taxon>Cytophagia</taxon>
        <taxon>Cytophagales</taxon>
        <taxon>Flammeovirgaceae</taxon>
        <taxon>Flammeovirga</taxon>
    </lineage>
</organism>
<accession>A0A7X8SL21</accession>
<evidence type="ECO:0000313" key="1">
    <source>
        <dbReference type="EMBL" id="NLR92214.1"/>
    </source>
</evidence>
<sequence length="468" mass="50747">MKKSFTINLIGRLCVYSFLLISFVAQSQTVYKPAISSTFIESTWKDPNSWIYVSGDVVAYPNNYPQGTDEVQFGNGGNGNYEPISIGFDLTTVSSTLTFSNQEDGPYSLITVTGDGTVVAQDIVDNSKKVRITVEEGGSLTVTDLLTLSQTDSEIVVKGEFYANNGLTFSGGGKQTIDVHDTGFAKVTGTFTSQAGDISIADGGELEVTVDIVIPNTSGSPSWTLNGILSVGGDIDMQCWVSLSFSVGGDGGLNVDGSCDMNSVCNTSANNSLCGRINNGDYEVDLPVTLVSFTGQKLDNSVELEWVTATELNAERFDIQSSFDNRNWVVEGSVLAAGNSSTTIEYNFTAQNNGEKYYRLVQYDFDGRFEVFGPLLFDSEVENKVFVYPNILDSGNDVSLFFDGEFSNQNVNITLMKINGQFIFEKVISIEEGSGVYPLQDIEGVEAGFYLLRFQVGATTTTSKLIIR</sequence>
<dbReference type="Proteomes" id="UP000585050">
    <property type="component" value="Unassembled WGS sequence"/>
</dbReference>
<comment type="caution">
    <text evidence="1">The sequence shown here is derived from an EMBL/GenBank/DDBJ whole genome shotgun (WGS) entry which is preliminary data.</text>
</comment>
<dbReference type="InterPro" id="IPR026444">
    <property type="entry name" value="Secre_tail"/>
</dbReference>
<dbReference type="RefSeq" id="WP_168882934.1">
    <property type="nucleotide sequence ID" value="NZ_JABAIL010000004.1"/>
</dbReference>
<protein>
    <submittedName>
        <fullName evidence="1">T9SS type A sorting domain-containing protein</fullName>
    </submittedName>
</protein>
<reference evidence="1 2" key="1">
    <citation type="submission" date="2020-04" db="EMBL/GenBank/DDBJ databases">
        <title>Flammeovirga sp. SR4, a novel species isolated from seawater.</title>
        <authorList>
            <person name="Wang X."/>
        </authorList>
    </citation>
    <scope>NUCLEOTIDE SEQUENCE [LARGE SCALE GENOMIC DNA]</scope>
    <source>
        <strain evidence="1 2">SR4</strain>
    </source>
</reference>
<keyword evidence="2" id="KW-1185">Reference proteome</keyword>
<proteinExistence type="predicted"/>
<evidence type="ECO:0000313" key="2">
    <source>
        <dbReference type="Proteomes" id="UP000585050"/>
    </source>
</evidence>